<reference evidence="2 3" key="1">
    <citation type="journal article" date="2011" name="Cell">
        <title>The monarch butterfly genome yields insights into long-distance migration.</title>
        <authorList>
            <person name="Zhan S."/>
            <person name="Merlin C."/>
            <person name="Boore J.L."/>
            <person name="Reppert S.M."/>
        </authorList>
    </citation>
    <scope>NUCLEOTIDE SEQUENCE [LARGE SCALE GENOMIC DNA]</scope>
    <source>
        <strain evidence="2">F-2</strain>
    </source>
</reference>
<dbReference type="KEGG" id="dpl:KGM_202581A"/>
<feature type="chain" id="PRO_5013301576" evidence="1">
    <location>
        <begin position="21"/>
        <end position="74"/>
    </location>
</feature>
<dbReference type="AlphaFoldDB" id="A0A212EMF5"/>
<organism evidence="2 3">
    <name type="scientific">Danaus plexippus plexippus</name>
    <dbReference type="NCBI Taxonomy" id="278856"/>
    <lineage>
        <taxon>Eukaryota</taxon>
        <taxon>Metazoa</taxon>
        <taxon>Ecdysozoa</taxon>
        <taxon>Arthropoda</taxon>
        <taxon>Hexapoda</taxon>
        <taxon>Insecta</taxon>
        <taxon>Pterygota</taxon>
        <taxon>Neoptera</taxon>
        <taxon>Endopterygota</taxon>
        <taxon>Lepidoptera</taxon>
        <taxon>Glossata</taxon>
        <taxon>Ditrysia</taxon>
        <taxon>Papilionoidea</taxon>
        <taxon>Nymphalidae</taxon>
        <taxon>Danainae</taxon>
        <taxon>Danaini</taxon>
        <taxon>Danaina</taxon>
        <taxon>Danaus</taxon>
        <taxon>Danaus</taxon>
    </lineage>
</organism>
<evidence type="ECO:0000256" key="1">
    <source>
        <dbReference type="SAM" id="SignalP"/>
    </source>
</evidence>
<dbReference type="Proteomes" id="UP000007151">
    <property type="component" value="Unassembled WGS sequence"/>
</dbReference>
<gene>
    <name evidence="2" type="ORF">KGM_202581A</name>
</gene>
<proteinExistence type="predicted"/>
<dbReference type="EMBL" id="AGBW02013852">
    <property type="protein sequence ID" value="OWR42657.1"/>
    <property type="molecule type" value="Genomic_DNA"/>
</dbReference>
<keyword evidence="1" id="KW-0732">Signal</keyword>
<sequence length="74" mass="7686">MEAYIAVVLIAATLATPSEKQNVPANETGIVFRGDDVRNDTGIHIDVNATGKLNDIPDHGFGTAFSGDGCPTGK</sequence>
<protein>
    <submittedName>
        <fullName evidence="2">Uncharacterized protein</fullName>
    </submittedName>
</protein>
<feature type="signal peptide" evidence="1">
    <location>
        <begin position="1"/>
        <end position="20"/>
    </location>
</feature>
<dbReference type="InParanoid" id="A0A212EMF5"/>
<name>A0A212EMF5_DANPL</name>
<evidence type="ECO:0000313" key="3">
    <source>
        <dbReference type="Proteomes" id="UP000007151"/>
    </source>
</evidence>
<comment type="caution">
    <text evidence="2">The sequence shown here is derived from an EMBL/GenBank/DDBJ whole genome shotgun (WGS) entry which is preliminary data.</text>
</comment>
<accession>A0A212EMF5</accession>
<feature type="non-terminal residue" evidence="2">
    <location>
        <position position="74"/>
    </location>
</feature>
<keyword evidence="3" id="KW-1185">Reference proteome</keyword>
<evidence type="ECO:0000313" key="2">
    <source>
        <dbReference type="EMBL" id="OWR42657.1"/>
    </source>
</evidence>